<organism evidence="3 4">
    <name type="scientific">Theobroma cacao</name>
    <name type="common">Cacao</name>
    <name type="synonym">Cocoa</name>
    <dbReference type="NCBI Taxonomy" id="3641"/>
    <lineage>
        <taxon>Eukaryota</taxon>
        <taxon>Viridiplantae</taxon>
        <taxon>Streptophyta</taxon>
        <taxon>Embryophyta</taxon>
        <taxon>Tracheophyta</taxon>
        <taxon>Spermatophyta</taxon>
        <taxon>Magnoliopsida</taxon>
        <taxon>eudicotyledons</taxon>
        <taxon>Gunneridae</taxon>
        <taxon>Pentapetalae</taxon>
        <taxon>rosids</taxon>
        <taxon>malvids</taxon>
        <taxon>Malvales</taxon>
        <taxon>Malvaceae</taxon>
        <taxon>Byttnerioideae</taxon>
        <taxon>Theobroma</taxon>
    </lineage>
</organism>
<evidence type="ECO:0000313" key="3">
    <source>
        <dbReference type="Proteomes" id="UP000694886"/>
    </source>
</evidence>
<proteinExistence type="predicted"/>
<dbReference type="Proteomes" id="UP000694886">
    <property type="component" value="Chromosome 8"/>
</dbReference>
<dbReference type="AlphaFoldDB" id="A0AB32WTP6"/>
<evidence type="ECO:0000256" key="1">
    <source>
        <dbReference type="SAM" id="MobiDB-lite"/>
    </source>
</evidence>
<feature type="domain" description="Retrovirus-related Pol polyprotein from transposon TNT 1-94-like beta-barrel" evidence="2">
    <location>
        <begin position="270"/>
        <end position="349"/>
    </location>
</feature>
<dbReference type="PANTHER" id="PTHR35317">
    <property type="entry name" value="OS04G0629600 PROTEIN"/>
    <property type="match status" value="1"/>
</dbReference>
<dbReference type="InterPro" id="IPR054722">
    <property type="entry name" value="PolX-like_BBD"/>
</dbReference>
<reference evidence="4" key="2">
    <citation type="submission" date="2025-08" db="UniProtKB">
        <authorList>
            <consortium name="RefSeq"/>
        </authorList>
    </citation>
    <scope>IDENTIFICATION</scope>
</reference>
<feature type="region of interest" description="Disordered" evidence="1">
    <location>
        <begin position="167"/>
        <end position="198"/>
    </location>
</feature>
<dbReference type="Pfam" id="PF22936">
    <property type="entry name" value="Pol_BBD"/>
    <property type="match status" value="1"/>
</dbReference>
<evidence type="ECO:0000259" key="2">
    <source>
        <dbReference type="Pfam" id="PF22936"/>
    </source>
</evidence>
<dbReference type="KEGG" id="tcc:18591998"/>
<gene>
    <name evidence="4" type="primary">LOC18591998</name>
</gene>
<name>A0AB32WTP6_THECC</name>
<dbReference type="GeneID" id="18591998"/>
<dbReference type="RefSeq" id="XP_017980967.1">
    <property type="nucleotide sequence ID" value="XM_018125478.1"/>
</dbReference>
<dbReference type="Gramene" id="Tc08v2_t007660.1">
    <property type="protein sequence ID" value="Tc08v2_p007660.1"/>
    <property type="gene ID" value="Tc08v2_g007660"/>
</dbReference>
<reference evidence="3" key="1">
    <citation type="journal article" date="1997" name="Nucleic Acids Res.">
        <title>tRNAscan-SE: a program for improved detection of transfer RNA genes in genomic sequence.</title>
        <authorList>
            <person name="Lowe T.M."/>
            <person name="Eddy S.R."/>
        </authorList>
    </citation>
    <scope>NUCLEOTIDE SEQUENCE [LARGE SCALE GENOMIC DNA]</scope>
    <source>
        <strain evidence="3">r\B97-61/B2</strain>
    </source>
</reference>
<evidence type="ECO:0000313" key="4">
    <source>
        <dbReference type="RefSeq" id="XP_017980967.1"/>
    </source>
</evidence>
<accession>A0AB32WTP6</accession>
<dbReference type="Pfam" id="PF14223">
    <property type="entry name" value="Retrotran_gag_2"/>
    <property type="match status" value="1"/>
</dbReference>
<protein>
    <submittedName>
        <fullName evidence="4">Uncharacterized protein LOC18591998</fullName>
    </submittedName>
</protein>
<dbReference type="PANTHER" id="PTHR35317:SF31">
    <property type="entry name" value="DUF4219 DOMAIN-CONTAINING PROTEIN"/>
    <property type="match status" value="1"/>
</dbReference>
<sequence length="386" mass="45457">MQMQSYLKAFNLWEVVETGIEPIQRHANLTLAQIRQFEEDKAKRYKALSCVQFVNFYEIFARIMHLDNPKEVWDHSKEEFHGSDKTRRIQALNLFRQFEMLTMDDNETIKEFFGKMMGIVNQLRLLGKEMDKERGFRAEQRRAFRQKRLTENALVVKTKNKKLGSSIFKRNEANRKDKGRKVDEKRHGDHKKTFPPYSHGKKTNHIEKFCWFKPNVECKKCHQQGHVEKVCKNKVKNVMRKLLWLKSLKLKMRFFFMAKNVDSEEEKNTWLLDSGCSNHLTGCKDNFINLDSSFRTKIEVGNGDFLLILGIGTVGVHTPASRRLIYHVYFALDVSQNLLIIGQLIDDNYMLVFKDRACTVSDPTGIELFTIGMRNRCFPLNWMKLK</sequence>
<feature type="compositionally biased region" description="Basic and acidic residues" evidence="1">
    <location>
        <begin position="169"/>
        <end position="187"/>
    </location>
</feature>